<dbReference type="Proteomes" id="UP000315388">
    <property type="component" value="Unassembled WGS sequence"/>
</dbReference>
<keyword evidence="2" id="KW-0328">Glycosyltransferase</keyword>
<evidence type="ECO:0000256" key="1">
    <source>
        <dbReference type="ARBA" id="ARBA00004141"/>
    </source>
</evidence>
<gene>
    <name evidence="9" type="ORF">FHY56_04440</name>
</gene>
<feature type="transmembrane region" description="Helical" evidence="7">
    <location>
        <begin position="238"/>
        <end position="260"/>
    </location>
</feature>
<dbReference type="PANTHER" id="PTHR48090">
    <property type="entry name" value="UNDECAPRENYL-PHOSPHATE 4-DEOXY-4-FORMAMIDO-L-ARABINOSE TRANSFERASE-RELATED"/>
    <property type="match status" value="1"/>
</dbReference>
<evidence type="ECO:0000313" key="10">
    <source>
        <dbReference type="Proteomes" id="UP000315388"/>
    </source>
</evidence>
<evidence type="ECO:0000256" key="2">
    <source>
        <dbReference type="ARBA" id="ARBA00022676"/>
    </source>
</evidence>
<dbReference type="CDD" id="cd04187">
    <property type="entry name" value="DPM1_like_bac"/>
    <property type="match status" value="1"/>
</dbReference>
<evidence type="ECO:0000313" key="9">
    <source>
        <dbReference type="EMBL" id="TPF76745.1"/>
    </source>
</evidence>
<dbReference type="SUPFAM" id="SSF53448">
    <property type="entry name" value="Nucleotide-diphospho-sugar transferases"/>
    <property type="match status" value="1"/>
</dbReference>
<evidence type="ECO:0000256" key="4">
    <source>
        <dbReference type="ARBA" id="ARBA00022692"/>
    </source>
</evidence>
<feature type="transmembrane region" description="Helical" evidence="7">
    <location>
        <begin position="272"/>
        <end position="297"/>
    </location>
</feature>
<keyword evidence="5 7" id="KW-1133">Transmembrane helix</keyword>
<evidence type="ECO:0000256" key="3">
    <source>
        <dbReference type="ARBA" id="ARBA00022679"/>
    </source>
</evidence>
<organism evidence="9 10">
    <name type="scientific">Brucella gallinifaecis</name>
    <dbReference type="NCBI Taxonomy" id="215590"/>
    <lineage>
        <taxon>Bacteria</taxon>
        <taxon>Pseudomonadati</taxon>
        <taxon>Pseudomonadota</taxon>
        <taxon>Alphaproteobacteria</taxon>
        <taxon>Hyphomicrobiales</taxon>
        <taxon>Brucellaceae</taxon>
        <taxon>Brucella/Ochrobactrum group</taxon>
        <taxon>Brucella</taxon>
    </lineage>
</organism>
<dbReference type="RefSeq" id="WP_140903957.1">
    <property type="nucleotide sequence ID" value="NZ_JBHTMD010000020.1"/>
</dbReference>
<dbReference type="EMBL" id="VEWJ01000002">
    <property type="protein sequence ID" value="TPF76745.1"/>
    <property type="molecule type" value="Genomic_DNA"/>
</dbReference>
<dbReference type="InterPro" id="IPR001173">
    <property type="entry name" value="Glyco_trans_2-like"/>
</dbReference>
<name>A0A502BR76_9HYPH</name>
<reference evidence="9 10" key="1">
    <citation type="journal article" date="2003" name="Int. J. Syst. Evol. Microbiol.">
        <title>Towards a standardized format for the description of a novel species (of an established genus): Ochrobactrum gallinifaecis sp. nov.</title>
        <authorList>
            <person name="Kampfer P."/>
            <person name="Buczolits S."/>
            <person name="Albrecht A."/>
            <person name="Busse H.J."/>
            <person name="Stackebrandt E."/>
        </authorList>
    </citation>
    <scope>NUCLEOTIDE SEQUENCE [LARGE SCALE GENOMIC DNA]</scope>
    <source>
        <strain evidence="9 10">ISO 196</strain>
    </source>
</reference>
<proteinExistence type="predicted"/>
<protein>
    <submittedName>
        <fullName evidence="9">Glycosyltransferase family 2 protein</fullName>
    </submittedName>
</protein>
<evidence type="ECO:0000256" key="5">
    <source>
        <dbReference type="ARBA" id="ARBA00022989"/>
    </source>
</evidence>
<dbReference type="Gene3D" id="3.90.550.10">
    <property type="entry name" value="Spore Coat Polysaccharide Biosynthesis Protein SpsA, Chain A"/>
    <property type="match status" value="1"/>
</dbReference>
<feature type="domain" description="Glycosyltransferase 2-like" evidence="8">
    <location>
        <begin position="10"/>
        <end position="177"/>
    </location>
</feature>
<dbReference type="PANTHER" id="PTHR48090:SF1">
    <property type="entry name" value="PROPHAGE BACTOPRENOL GLUCOSYL TRANSFERASE HOMOLOG"/>
    <property type="match status" value="1"/>
</dbReference>
<dbReference type="GO" id="GO:0016757">
    <property type="term" value="F:glycosyltransferase activity"/>
    <property type="evidence" value="ECO:0007669"/>
    <property type="project" value="UniProtKB-KW"/>
</dbReference>
<comment type="caution">
    <text evidence="9">The sequence shown here is derived from an EMBL/GenBank/DDBJ whole genome shotgun (WGS) entry which is preliminary data.</text>
</comment>
<dbReference type="OrthoDB" id="9807795at2"/>
<evidence type="ECO:0000256" key="7">
    <source>
        <dbReference type="SAM" id="Phobius"/>
    </source>
</evidence>
<dbReference type="Pfam" id="PF00535">
    <property type="entry name" value="Glycos_transf_2"/>
    <property type="match status" value="1"/>
</dbReference>
<keyword evidence="3 9" id="KW-0808">Transferase</keyword>
<keyword evidence="10" id="KW-1185">Reference proteome</keyword>
<sequence length="319" mass="35553">MTINNYSLDVVIPCYNEEDTIPHTIPQLSSFLEGLSKTADIKMNSFKLILVDDGSKDTTWQLIEKLAASHPIQGVKLSRNYGHQNAMLAGLSKSVSEVVLTIDADLQDDLNAITDMLTAYQAGAELALGVRSSRGNDTAFKRNTAIIYYKIMKALGVNIIEDHADFRLMSRKSLNALLDHEEFNLFLRGIIPSIGFPTSIIHYERQDREHGETKYTLRKMLSLAINGITSFSVAPLRLVTALGLVVSVFAFLTALWAILIRTLYFGHAVPGWASTILPILFLGGIQLLSLGIIGEYVGKIYLEVKKRPRFIVEKILDRR</sequence>
<accession>A0A502BR76</accession>
<dbReference type="AlphaFoldDB" id="A0A502BR76"/>
<dbReference type="InterPro" id="IPR029044">
    <property type="entry name" value="Nucleotide-diphossugar_trans"/>
</dbReference>
<evidence type="ECO:0000259" key="8">
    <source>
        <dbReference type="Pfam" id="PF00535"/>
    </source>
</evidence>
<keyword evidence="4 7" id="KW-0812">Transmembrane</keyword>
<evidence type="ECO:0000256" key="6">
    <source>
        <dbReference type="ARBA" id="ARBA00023136"/>
    </source>
</evidence>
<keyword evidence="6 7" id="KW-0472">Membrane</keyword>
<dbReference type="InterPro" id="IPR050256">
    <property type="entry name" value="Glycosyltransferase_2"/>
</dbReference>
<comment type="subcellular location">
    <subcellularLocation>
        <location evidence="1">Membrane</location>
        <topology evidence="1">Multi-pass membrane protein</topology>
    </subcellularLocation>
</comment>
<dbReference type="GO" id="GO:0005886">
    <property type="term" value="C:plasma membrane"/>
    <property type="evidence" value="ECO:0007669"/>
    <property type="project" value="TreeGrafter"/>
</dbReference>